<evidence type="ECO:0000256" key="1">
    <source>
        <dbReference type="SAM" id="MobiDB-lite"/>
    </source>
</evidence>
<feature type="region of interest" description="Disordered" evidence="1">
    <location>
        <begin position="1"/>
        <end position="21"/>
    </location>
</feature>
<dbReference type="Proteomes" id="UP000748531">
    <property type="component" value="Unassembled WGS sequence"/>
</dbReference>
<gene>
    <name evidence="2" type="ORF">PHET_06105</name>
</gene>
<sequence>MSTVRDWKAEVAEKRRQRERETDVEKRWQEVMDKNGEGAPEWLKEAAMRKKKAQKPDDGLVPWMKEVKLNKDLSRKIAEVHQAEREATTEATLKQASA</sequence>
<organism evidence="2 3">
    <name type="scientific">Paragonimus heterotremus</name>
    <dbReference type="NCBI Taxonomy" id="100268"/>
    <lineage>
        <taxon>Eukaryota</taxon>
        <taxon>Metazoa</taxon>
        <taxon>Spiralia</taxon>
        <taxon>Lophotrochozoa</taxon>
        <taxon>Platyhelminthes</taxon>
        <taxon>Trematoda</taxon>
        <taxon>Digenea</taxon>
        <taxon>Plagiorchiida</taxon>
        <taxon>Troglotremata</taxon>
        <taxon>Troglotrematidae</taxon>
        <taxon>Paragonimus</taxon>
    </lineage>
</organism>
<dbReference type="AlphaFoldDB" id="A0A8J4T965"/>
<protein>
    <submittedName>
        <fullName evidence="2">Uncharacterized protein</fullName>
    </submittedName>
</protein>
<reference evidence="2" key="1">
    <citation type="submission" date="2019-05" db="EMBL/GenBank/DDBJ databases">
        <title>Annotation for the trematode Paragonimus heterotremus.</title>
        <authorList>
            <person name="Choi Y.-J."/>
        </authorList>
    </citation>
    <scope>NUCLEOTIDE SEQUENCE</scope>
    <source>
        <strain evidence="2">LC</strain>
    </source>
</reference>
<evidence type="ECO:0000313" key="3">
    <source>
        <dbReference type="Proteomes" id="UP000748531"/>
    </source>
</evidence>
<comment type="caution">
    <text evidence="2">The sequence shown here is derived from an EMBL/GenBank/DDBJ whole genome shotgun (WGS) entry which is preliminary data.</text>
</comment>
<dbReference type="EMBL" id="LUCH01003173">
    <property type="protein sequence ID" value="KAF5400459.1"/>
    <property type="molecule type" value="Genomic_DNA"/>
</dbReference>
<accession>A0A8J4T965</accession>
<evidence type="ECO:0000313" key="2">
    <source>
        <dbReference type="EMBL" id="KAF5400459.1"/>
    </source>
</evidence>
<dbReference type="OrthoDB" id="6239008at2759"/>
<keyword evidence="3" id="KW-1185">Reference proteome</keyword>
<proteinExistence type="predicted"/>
<name>A0A8J4T965_9TREM</name>